<evidence type="ECO:0008006" key="5">
    <source>
        <dbReference type="Google" id="ProtNLM"/>
    </source>
</evidence>
<gene>
    <name evidence="3" type="ORF">ACFQ1S_34385</name>
</gene>
<feature type="signal peptide" evidence="2">
    <location>
        <begin position="1"/>
        <end position="23"/>
    </location>
</feature>
<keyword evidence="4" id="KW-1185">Reference proteome</keyword>
<sequence>MSARSFRWRSLLTALLVAALAFGIVQTPARRAEAAPAVAVPDSAPDESTASRFARQGHKTVRVDNATTETSETVANQNGTFTRTEHSDVVRVHGPGGVWVPPDTTLVTKGNTLAAKAARVDMSVSAGRIAADGQPLLKLAANGVTTGLDPQARHLL</sequence>
<evidence type="ECO:0000256" key="2">
    <source>
        <dbReference type="SAM" id="SignalP"/>
    </source>
</evidence>
<evidence type="ECO:0000313" key="3">
    <source>
        <dbReference type="EMBL" id="MFD1050252.1"/>
    </source>
</evidence>
<proteinExistence type="predicted"/>
<feature type="region of interest" description="Disordered" evidence="1">
    <location>
        <begin position="38"/>
        <end position="57"/>
    </location>
</feature>
<feature type="non-terminal residue" evidence="3">
    <location>
        <position position="156"/>
    </location>
</feature>
<feature type="compositionally biased region" description="Low complexity" evidence="1">
    <location>
        <begin position="38"/>
        <end position="47"/>
    </location>
</feature>
<protein>
    <recommendedName>
        <fullName evidence="5">DUF5666 domain-containing protein</fullName>
    </recommendedName>
</protein>
<feature type="chain" id="PRO_5047265876" description="DUF5666 domain-containing protein" evidence="2">
    <location>
        <begin position="24"/>
        <end position="156"/>
    </location>
</feature>
<dbReference type="Proteomes" id="UP001597045">
    <property type="component" value="Unassembled WGS sequence"/>
</dbReference>
<organism evidence="3 4">
    <name type="scientific">Kibdelosporangium lantanae</name>
    <dbReference type="NCBI Taxonomy" id="1497396"/>
    <lineage>
        <taxon>Bacteria</taxon>
        <taxon>Bacillati</taxon>
        <taxon>Actinomycetota</taxon>
        <taxon>Actinomycetes</taxon>
        <taxon>Pseudonocardiales</taxon>
        <taxon>Pseudonocardiaceae</taxon>
        <taxon>Kibdelosporangium</taxon>
    </lineage>
</organism>
<keyword evidence="2" id="KW-0732">Signal</keyword>
<evidence type="ECO:0000313" key="4">
    <source>
        <dbReference type="Proteomes" id="UP001597045"/>
    </source>
</evidence>
<evidence type="ECO:0000256" key="1">
    <source>
        <dbReference type="SAM" id="MobiDB-lite"/>
    </source>
</evidence>
<reference evidence="4" key="1">
    <citation type="journal article" date="2019" name="Int. J. Syst. Evol. Microbiol.">
        <title>The Global Catalogue of Microorganisms (GCM) 10K type strain sequencing project: providing services to taxonomists for standard genome sequencing and annotation.</title>
        <authorList>
            <consortium name="The Broad Institute Genomics Platform"/>
            <consortium name="The Broad Institute Genome Sequencing Center for Infectious Disease"/>
            <person name="Wu L."/>
            <person name="Ma J."/>
        </authorList>
    </citation>
    <scope>NUCLEOTIDE SEQUENCE [LARGE SCALE GENOMIC DNA]</scope>
    <source>
        <strain evidence="4">JCM 31486</strain>
    </source>
</reference>
<name>A0ABW3MHT6_9PSEU</name>
<comment type="caution">
    <text evidence="3">The sequence shown here is derived from an EMBL/GenBank/DDBJ whole genome shotgun (WGS) entry which is preliminary data.</text>
</comment>
<accession>A0ABW3MHT6</accession>
<dbReference type="EMBL" id="JBHTIS010002712">
    <property type="protein sequence ID" value="MFD1050252.1"/>
    <property type="molecule type" value="Genomic_DNA"/>
</dbReference>